<dbReference type="InterPro" id="IPR036388">
    <property type="entry name" value="WH-like_DNA-bd_sf"/>
</dbReference>
<dbReference type="Proteomes" id="UP000217895">
    <property type="component" value="Chromosome"/>
</dbReference>
<dbReference type="Pfam" id="PF03551">
    <property type="entry name" value="PadR"/>
    <property type="match status" value="1"/>
</dbReference>
<accession>A0A1Z4JQH7</accession>
<dbReference type="Gene3D" id="1.10.10.10">
    <property type="entry name" value="Winged helix-like DNA-binding domain superfamily/Winged helix DNA-binding domain"/>
    <property type="match status" value="1"/>
</dbReference>
<protein>
    <submittedName>
        <fullName evidence="2">PadR family transcriptional regulator</fullName>
    </submittedName>
</protein>
<dbReference type="AlphaFoldDB" id="A0A1Z4JQH7"/>
<organism evidence="2 3">
    <name type="scientific">Leptolyngbya boryana NIES-2135</name>
    <dbReference type="NCBI Taxonomy" id="1973484"/>
    <lineage>
        <taxon>Bacteria</taxon>
        <taxon>Bacillati</taxon>
        <taxon>Cyanobacteriota</taxon>
        <taxon>Cyanophyceae</taxon>
        <taxon>Leptolyngbyales</taxon>
        <taxon>Leptolyngbyaceae</taxon>
        <taxon>Leptolyngbya group</taxon>
        <taxon>Leptolyngbya</taxon>
    </lineage>
</organism>
<feature type="domain" description="Transcription regulator PadR N-terminal" evidence="1">
    <location>
        <begin position="33"/>
        <end position="99"/>
    </location>
</feature>
<dbReference type="InterPro" id="IPR005149">
    <property type="entry name" value="Tscrpt_reg_PadR_N"/>
</dbReference>
<reference evidence="2 3" key="1">
    <citation type="submission" date="2017-06" db="EMBL/GenBank/DDBJ databases">
        <title>Genome sequencing of cyanobaciteial culture collection at National Institute for Environmental Studies (NIES).</title>
        <authorList>
            <person name="Hirose Y."/>
            <person name="Shimura Y."/>
            <person name="Fujisawa T."/>
            <person name="Nakamura Y."/>
            <person name="Kawachi M."/>
        </authorList>
    </citation>
    <scope>NUCLEOTIDE SEQUENCE [LARGE SCALE GENOMIC DNA]</scope>
    <source>
        <strain evidence="2 3">NIES-2135</strain>
    </source>
</reference>
<proteinExistence type="predicted"/>
<evidence type="ECO:0000313" key="3">
    <source>
        <dbReference type="Proteomes" id="UP000217895"/>
    </source>
</evidence>
<dbReference type="SUPFAM" id="SSF46785">
    <property type="entry name" value="Winged helix' DNA-binding domain"/>
    <property type="match status" value="1"/>
</dbReference>
<name>A0A1Z4JQH7_LEPBY</name>
<keyword evidence="3" id="KW-1185">Reference proteome</keyword>
<evidence type="ECO:0000259" key="1">
    <source>
        <dbReference type="Pfam" id="PF03551"/>
    </source>
</evidence>
<dbReference type="EMBL" id="AP018203">
    <property type="protein sequence ID" value="BAY58964.1"/>
    <property type="molecule type" value="Genomic_DNA"/>
</dbReference>
<dbReference type="InterPro" id="IPR036390">
    <property type="entry name" value="WH_DNA-bd_sf"/>
</dbReference>
<evidence type="ECO:0000313" key="2">
    <source>
        <dbReference type="EMBL" id="BAY58964.1"/>
    </source>
</evidence>
<sequence>MDAQRPFTLQDIYRFFQTPQVIFLNQQLTVCYLLSILVESDSYGTEFVQSLKQNYPGYRLSDTILQSSLRFLEKEGLVSSYWKKPEKRGRPRRMYQLSSSARPQAEELSTLWREYVLNHPIETGDS</sequence>
<gene>
    <name evidence="2" type="ORF">NIES2135_58390</name>
</gene>